<reference evidence="5 7" key="2">
    <citation type="submission" date="2016-08" db="EMBL/GenBank/DDBJ databases">
        <authorList>
            <person name="Varghese N."/>
            <person name="Submissions Spin"/>
        </authorList>
    </citation>
    <scope>NUCLEOTIDE SEQUENCE [LARGE SCALE GENOMIC DNA]</scope>
    <source>
        <strain evidence="5 7">HL-109</strain>
    </source>
</reference>
<dbReference type="InterPro" id="IPR057326">
    <property type="entry name" value="KR_dom"/>
</dbReference>
<dbReference type="CDD" id="cd05233">
    <property type="entry name" value="SDR_c"/>
    <property type="match status" value="1"/>
</dbReference>
<keyword evidence="2" id="KW-0812">Transmembrane</keyword>
<keyword evidence="4" id="KW-0560">Oxidoreductase</keyword>
<dbReference type="InterPro" id="IPR002347">
    <property type="entry name" value="SDR_fam"/>
</dbReference>
<name>A0A0P7XB47_9HYPH</name>
<gene>
    <name evidence="4" type="primary">fabG</name>
    <name evidence="5" type="ORF">GA0071312_3776</name>
    <name evidence="4" type="ORF">HLUCCO17_00260</name>
</gene>
<dbReference type="Gene3D" id="3.40.50.720">
    <property type="entry name" value="NAD(P)-binding Rossmann-like Domain"/>
    <property type="match status" value="1"/>
</dbReference>
<evidence type="ECO:0000313" key="4">
    <source>
        <dbReference type="EMBL" id="KPQ12559.1"/>
    </source>
</evidence>
<evidence type="ECO:0000256" key="2">
    <source>
        <dbReference type="SAM" id="Phobius"/>
    </source>
</evidence>
<dbReference type="SUPFAM" id="SSF51735">
    <property type="entry name" value="NAD(P)-binding Rossmann-fold domains"/>
    <property type="match status" value="1"/>
</dbReference>
<comment type="caution">
    <text evidence="4">The sequence shown here is derived from an EMBL/GenBank/DDBJ whole genome shotgun (WGS) entry which is preliminary data.</text>
</comment>
<dbReference type="AlphaFoldDB" id="A0A0P7XB47"/>
<dbReference type="InterPro" id="IPR036291">
    <property type="entry name" value="NAD(P)-bd_dom_sf"/>
</dbReference>
<keyword evidence="2" id="KW-0472">Membrane</keyword>
<dbReference type="STRING" id="1653334.GA0071312_3776"/>
<dbReference type="Proteomes" id="UP000182800">
    <property type="component" value="Unassembled WGS sequence"/>
</dbReference>
<sequence length="266" mass="27261">MSGPMHGAAMHGGAMHGGAIARVVLVTGAASGIGAETARRIAAPDTAFVLHTRARRETLEAVASELAQAGSRCICVTGDLADPDTAPALARAAQDEYGRLDQVVSAAGYARRGALADTGADDLEAAWRAMTLGSFALAKAVMPLVAQSPWPRFVAVSSFGAAHYPQKGLFMASAAAKAGLESLIRTLASEHAARGIPVNAVAPGYTEKDGGHSSLSADAWEAIKADIPMRRLGRREEVAGLIAFLLGPLGGYVTGQVLHVDGGLTL</sequence>
<dbReference type="RefSeq" id="WP_238947341.1">
    <property type="nucleotide sequence ID" value="NZ_FMBM01000003.1"/>
</dbReference>
<organism evidence="4 6">
    <name type="scientific">Saliniramus fredricksonii</name>
    <dbReference type="NCBI Taxonomy" id="1653334"/>
    <lineage>
        <taxon>Bacteria</taxon>
        <taxon>Pseudomonadati</taxon>
        <taxon>Pseudomonadota</taxon>
        <taxon>Alphaproteobacteria</taxon>
        <taxon>Hyphomicrobiales</taxon>
        <taxon>Salinarimonadaceae</taxon>
        <taxon>Saliniramus</taxon>
    </lineage>
</organism>
<dbReference type="PANTHER" id="PTHR42879:SF6">
    <property type="entry name" value="NADPH-DEPENDENT REDUCTASE BACG"/>
    <property type="match status" value="1"/>
</dbReference>
<evidence type="ECO:0000313" key="6">
    <source>
        <dbReference type="Proteomes" id="UP000050497"/>
    </source>
</evidence>
<feature type="domain" description="Ketoreductase" evidence="3">
    <location>
        <begin position="22"/>
        <end position="226"/>
    </location>
</feature>
<dbReference type="EMBL" id="FMBM01000003">
    <property type="protein sequence ID" value="SCC82766.1"/>
    <property type="molecule type" value="Genomic_DNA"/>
</dbReference>
<dbReference type="PANTHER" id="PTHR42879">
    <property type="entry name" value="3-OXOACYL-(ACYL-CARRIER-PROTEIN) REDUCTASE"/>
    <property type="match status" value="1"/>
</dbReference>
<dbReference type="Pfam" id="PF13561">
    <property type="entry name" value="adh_short_C2"/>
    <property type="match status" value="1"/>
</dbReference>
<proteinExistence type="inferred from homology"/>
<dbReference type="GO" id="GO:0004316">
    <property type="term" value="F:3-oxoacyl-[acyl-carrier-protein] reductase (NADPH) activity"/>
    <property type="evidence" value="ECO:0007669"/>
    <property type="project" value="UniProtKB-EC"/>
</dbReference>
<evidence type="ECO:0000259" key="3">
    <source>
        <dbReference type="SMART" id="SM00822"/>
    </source>
</evidence>
<evidence type="ECO:0000256" key="1">
    <source>
        <dbReference type="ARBA" id="ARBA00006484"/>
    </source>
</evidence>
<dbReference type="Proteomes" id="UP000050497">
    <property type="component" value="Unassembled WGS sequence"/>
</dbReference>
<evidence type="ECO:0000313" key="5">
    <source>
        <dbReference type="EMBL" id="SCC82766.1"/>
    </source>
</evidence>
<dbReference type="SMART" id="SM00822">
    <property type="entry name" value="PKS_KR"/>
    <property type="match status" value="1"/>
</dbReference>
<reference evidence="4 6" key="1">
    <citation type="submission" date="2015-09" db="EMBL/GenBank/DDBJ databases">
        <title>Identification and resolution of microdiversity through metagenomic sequencing of parallel consortia.</title>
        <authorList>
            <person name="Nelson W.C."/>
            <person name="Romine M.F."/>
            <person name="Lindemann S.R."/>
        </authorList>
    </citation>
    <scope>NUCLEOTIDE SEQUENCE [LARGE SCALE GENOMIC DNA]</scope>
    <source>
        <strain evidence="4">HL-109</strain>
    </source>
</reference>
<dbReference type="EC" id="1.1.1.100" evidence="4"/>
<protein>
    <submittedName>
        <fullName evidence="4">3-oxoacyl-[acyl-carrier protein] reductase</fullName>
        <ecNumber evidence="4">1.1.1.100</ecNumber>
    </submittedName>
    <submittedName>
        <fullName evidence="5">NAD(P)-dependent dehydrogenase, short-chain alcohol dehydrogenase family</fullName>
    </submittedName>
</protein>
<comment type="similarity">
    <text evidence="1">Belongs to the short-chain dehydrogenases/reductases (SDR) family.</text>
</comment>
<accession>A0A0P7XB47</accession>
<evidence type="ECO:0000313" key="7">
    <source>
        <dbReference type="Proteomes" id="UP000182800"/>
    </source>
</evidence>
<keyword evidence="2" id="KW-1133">Transmembrane helix</keyword>
<keyword evidence="7" id="KW-1185">Reference proteome</keyword>
<dbReference type="InterPro" id="IPR050259">
    <property type="entry name" value="SDR"/>
</dbReference>
<dbReference type="EMBL" id="LJSX01000001">
    <property type="protein sequence ID" value="KPQ12559.1"/>
    <property type="molecule type" value="Genomic_DNA"/>
</dbReference>
<dbReference type="PRINTS" id="PR00081">
    <property type="entry name" value="GDHRDH"/>
</dbReference>
<feature type="transmembrane region" description="Helical" evidence="2">
    <location>
        <begin position="238"/>
        <end position="258"/>
    </location>
</feature>